<feature type="transmembrane region" description="Helical" evidence="9">
    <location>
        <begin position="48"/>
        <end position="67"/>
    </location>
</feature>
<dbReference type="PANTHER" id="PTHR24421:SF10">
    <property type="entry name" value="NITRATE_NITRITE SENSOR PROTEIN NARQ"/>
    <property type="match status" value="1"/>
</dbReference>
<keyword evidence="7" id="KW-0067">ATP-binding</keyword>
<feature type="transmembrane region" description="Helical" evidence="9">
    <location>
        <begin position="97"/>
        <end position="114"/>
    </location>
</feature>
<dbReference type="InterPro" id="IPR036890">
    <property type="entry name" value="HATPase_C_sf"/>
</dbReference>
<dbReference type="GO" id="GO:0005524">
    <property type="term" value="F:ATP binding"/>
    <property type="evidence" value="ECO:0007669"/>
    <property type="project" value="UniProtKB-KW"/>
</dbReference>
<evidence type="ECO:0000256" key="2">
    <source>
        <dbReference type="ARBA" id="ARBA00012438"/>
    </source>
</evidence>
<organism evidence="12 13">
    <name type="scientific">Actinomyces respiraculi</name>
    <dbReference type="NCBI Taxonomy" id="2744574"/>
    <lineage>
        <taxon>Bacteria</taxon>
        <taxon>Bacillati</taxon>
        <taxon>Actinomycetota</taxon>
        <taxon>Actinomycetes</taxon>
        <taxon>Actinomycetales</taxon>
        <taxon>Actinomycetaceae</taxon>
        <taxon>Actinomyces</taxon>
    </lineage>
</organism>
<reference evidence="12 13" key="1">
    <citation type="submission" date="2020-11" db="EMBL/GenBank/DDBJ databases">
        <title>Actinomyces sp. ZJ750.</title>
        <authorList>
            <person name="Zhou J."/>
        </authorList>
    </citation>
    <scope>NUCLEOTIDE SEQUENCE [LARGE SCALE GENOMIC DNA]</scope>
    <source>
        <strain evidence="12 13">ZJ750</strain>
    </source>
</reference>
<feature type="transmembrane region" description="Helical" evidence="9">
    <location>
        <begin position="126"/>
        <end position="143"/>
    </location>
</feature>
<evidence type="ECO:0000256" key="9">
    <source>
        <dbReference type="SAM" id="Phobius"/>
    </source>
</evidence>
<keyword evidence="13" id="KW-1185">Reference proteome</keyword>
<gene>
    <name evidence="12" type="ORF">ID810_00820</name>
</gene>
<evidence type="ECO:0000256" key="3">
    <source>
        <dbReference type="ARBA" id="ARBA00022553"/>
    </source>
</evidence>
<dbReference type="EC" id="2.7.13.3" evidence="2"/>
<dbReference type="KEGG" id="arep:ID810_00820"/>
<evidence type="ECO:0000259" key="11">
    <source>
        <dbReference type="Pfam" id="PF07730"/>
    </source>
</evidence>
<dbReference type="PANTHER" id="PTHR24421">
    <property type="entry name" value="NITRATE/NITRITE SENSOR PROTEIN NARX-RELATED"/>
    <property type="match status" value="1"/>
</dbReference>
<evidence type="ECO:0000313" key="12">
    <source>
        <dbReference type="EMBL" id="QPL05573.1"/>
    </source>
</evidence>
<evidence type="ECO:0000256" key="10">
    <source>
        <dbReference type="SAM" id="SignalP"/>
    </source>
</evidence>
<feature type="signal peptide" evidence="10">
    <location>
        <begin position="1"/>
        <end position="24"/>
    </location>
</feature>
<keyword evidence="9" id="KW-1133">Transmembrane helix</keyword>
<evidence type="ECO:0000256" key="7">
    <source>
        <dbReference type="ARBA" id="ARBA00022840"/>
    </source>
</evidence>
<dbReference type="GO" id="GO:0016020">
    <property type="term" value="C:membrane"/>
    <property type="evidence" value="ECO:0007669"/>
    <property type="project" value="InterPro"/>
</dbReference>
<dbReference type="Pfam" id="PF07730">
    <property type="entry name" value="HisKA_3"/>
    <property type="match status" value="1"/>
</dbReference>
<dbReference type="Gene3D" id="3.30.565.10">
    <property type="entry name" value="Histidine kinase-like ATPase, C-terminal domain"/>
    <property type="match status" value="1"/>
</dbReference>
<dbReference type="EMBL" id="CP063989">
    <property type="protein sequence ID" value="QPL05573.1"/>
    <property type="molecule type" value="Genomic_DNA"/>
</dbReference>
<evidence type="ECO:0000256" key="8">
    <source>
        <dbReference type="ARBA" id="ARBA00023012"/>
    </source>
</evidence>
<dbReference type="InterPro" id="IPR050482">
    <property type="entry name" value="Sensor_HK_TwoCompSys"/>
</dbReference>
<accession>A0A7T0PWK6</accession>
<feature type="transmembrane region" description="Helical" evidence="9">
    <location>
        <begin position="74"/>
        <end position="91"/>
    </location>
</feature>
<keyword evidence="10" id="KW-0732">Signal</keyword>
<dbReference type="GO" id="GO:0000155">
    <property type="term" value="F:phosphorelay sensor kinase activity"/>
    <property type="evidence" value="ECO:0007669"/>
    <property type="project" value="InterPro"/>
</dbReference>
<evidence type="ECO:0000256" key="5">
    <source>
        <dbReference type="ARBA" id="ARBA00022741"/>
    </source>
</evidence>
<feature type="domain" description="Signal transduction histidine kinase subgroup 3 dimerisation and phosphoacceptor" evidence="11">
    <location>
        <begin position="165"/>
        <end position="226"/>
    </location>
</feature>
<keyword evidence="9" id="KW-0472">Membrane</keyword>
<protein>
    <recommendedName>
        <fullName evidence="2">histidine kinase</fullName>
        <ecNumber evidence="2">2.7.13.3</ecNumber>
    </recommendedName>
</protein>
<dbReference type="Gene3D" id="1.20.5.1930">
    <property type="match status" value="1"/>
</dbReference>
<keyword evidence="8" id="KW-0902">Two-component regulatory system</keyword>
<dbReference type="InterPro" id="IPR011712">
    <property type="entry name" value="Sig_transdc_His_kin_sub3_dim/P"/>
</dbReference>
<evidence type="ECO:0000313" key="13">
    <source>
        <dbReference type="Proteomes" id="UP000594637"/>
    </source>
</evidence>
<dbReference type="Proteomes" id="UP000594637">
    <property type="component" value="Chromosome"/>
</dbReference>
<evidence type="ECO:0000256" key="1">
    <source>
        <dbReference type="ARBA" id="ARBA00000085"/>
    </source>
</evidence>
<feature type="chain" id="PRO_5032589659" description="histidine kinase" evidence="10">
    <location>
        <begin position="25"/>
        <end position="381"/>
    </location>
</feature>
<evidence type="ECO:0000256" key="6">
    <source>
        <dbReference type="ARBA" id="ARBA00022777"/>
    </source>
</evidence>
<keyword evidence="4" id="KW-0808">Transferase</keyword>
<keyword evidence="6" id="KW-0418">Kinase</keyword>
<comment type="catalytic activity">
    <reaction evidence="1">
        <text>ATP + protein L-histidine = ADP + protein N-phospho-L-histidine.</text>
        <dbReference type="EC" id="2.7.13.3"/>
    </reaction>
</comment>
<dbReference type="GO" id="GO:0046983">
    <property type="term" value="F:protein dimerization activity"/>
    <property type="evidence" value="ECO:0007669"/>
    <property type="project" value="InterPro"/>
</dbReference>
<evidence type="ECO:0000256" key="4">
    <source>
        <dbReference type="ARBA" id="ARBA00022679"/>
    </source>
</evidence>
<proteinExistence type="predicted"/>
<dbReference type="AlphaFoldDB" id="A0A7T0PWK6"/>
<dbReference type="RefSeq" id="WP_166857015.1">
    <property type="nucleotide sequence ID" value="NZ_CP063989.1"/>
</dbReference>
<sequence>MRATTLLTCLVSLSLMCVSVAASAGDSVGPLSLMAMAVLTALGCLSGPYPKTVGVAILLVVVLVGLARTQPVQVSLTIFVLPLPIGVLAFRGQMRPAVLLAVTDAVTTGLFATAEAASVTDVIANLLLWSMLVALTFIVGLLGNRALSHSQYILTALQRARAQDRRIVAAELHDSVTRLVAGIAIQAERTRLAHSDDPALAEAMTTISGQCRVIAANLRSMLAVLGARADADDPAPVTEHNGVWRGASPSERLQTESALLRAEGFEVVVEGCVPRGLAPALNELLGRVIAAALTNVRRHADPGIPVRIMLGVENGVVELVVVNGVPAAPRAANSARAGLRSLSDRADAVGATLTSNRSADAWVLHLAMPLLMPAEPLEAHP</sequence>
<keyword evidence="3" id="KW-0597">Phosphoprotein</keyword>
<keyword evidence="5" id="KW-0547">Nucleotide-binding</keyword>
<name>A0A7T0PWK6_9ACTO</name>
<keyword evidence="9" id="KW-0812">Transmembrane</keyword>